<evidence type="ECO:0000256" key="2">
    <source>
        <dbReference type="SAM" id="Phobius"/>
    </source>
</evidence>
<proteinExistence type="predicted"/>
<feature type="region of interest" description="Disordered" evidence="1">
    <location>
        <begin position="164"/>
        <end position="187"/>
    </location>
</feature>
<keyword evidence="2" id="KW-1133">Transmembrane helix</keyword>
<feature type="transmembrane region" description="Helical" evidence="2">
    <location>
        <begin position="41"/>
        <end position="59"/>
    </location>
</feature>
<organism evidence="3 4">
    <name type="scientific">Paractinoplanes pyxinae</name>
    <dbReference type="NCBI Taxonomy" id="2997416"/>
    <lineage>
        <taxon>Bacteria</taxon>
        <taxon>Bacillati</taxon>
        <taxon>Actinomycetota</taxon>
        <taxon>Actinomycetes</taxon>
        <taxon>Micromonosporales</taxon>
        <taxon>Micromonosporaceae</taxon>
        <taxon>Paractinoplanes</taxon>
    </lineage>
</organism>
<evidence type="ECO:0000313" key="3">
    <source>
        <dbReference type="EMBL" id="MCY1141228.1"/>
    </source>
</evidence>
<evidence type="ECO:0000256" key="1">
    <source>
        <dbReference type="SAM" id="MobiDB-lite"/>
    </source>
</evidence>
<dbReference type="RefSeq" id="WP_267565600.1">
    <property type="nucleotide sequence ID" value="NZ_JAPNTZ010000008.1"/>
</dbReference>
<reference evidence="3" key="1">
    <citation type="submission" date="2022-11" db="EMBL/GenBank/DDBJ databases">
        <authorList>
            <person name="Somphong A."/>
            <person name="Phongsopitanun W."/>
        </authorList>
    </citation>
    <scope>NUCLEOTIDE SEQUENCE</scope>
    <source>
        <strain evidence="3">Pm04-4</strain>
    </source>
</reference>
<gene>
    <name evidence="3" type="ORF">OWR29_24790</name>
</gene>
<protein>
    <submittedName>
        <fullName evidence="3">Uncharacterized protein</fullName>
    </submittedName>
</protein>
<evidence type="ECO:0000313" key="4">
    <source>
        <dbReference type="Proteomes" id="UP001151002"/>
    </source>
</evidence>
<keyword evidence="2" id="KW-0812">Transmembrane</keyword>
<keyword evidence="2" id="KW-0472">Membrane</keyword>
<sequence length="237" mass="24836">MNQSTEQQLRDLFASDAADAPHEQAVAAAAIRQVHRRRRTLTIAAATAALLIAAGAYAVNRPPATPPLTPPQAQPPAASPTPLTSAPPPAAALPPGAKPGDPLTFAAAQCVKPYSPKTLAEQAFAFDGTVTAIAPAQTNRNENPSLDLRSVTFEVHTWFKGGSTKTTAVDMSPPGVAPTPPDATSEHTPTYQIGTRLLVSGTPRWGGPPLTDPIAWPCGFTRYYSPTTATEWTKATK</sequence>
<comment type="caution">
    <text evidence="3">The sequence shown here is derived from an EMBL/GenBank/DDBJ whole genome shotgun (WGS) entry which is preliminary data.</text>
</comment>
<keyword evidence="4" id="KW-1185">Reference proteome</keyword>
<name>A0ABT4B401_9ACTN</name>
<dbReference type="Proteomes" id="UP001151002">
    <property type="component" value="Unassembled WGS sequence"/>
</dbReference>
<dbReference type="EMBL" id="JAPNTZ010000008">
    <property type="protein sequence ID" value="MCY1141228.1"/>
    <property type="molecule type" value="Genomic_DNA"/>
</dbReference>
<accession>A0ABT4B401</accession>
<feature type="compositionally biased region" description="Pro residues" evidence="1">
    <location>
        <begin position="63"/>
        <end position="92"/>
    </location>
</feature>
<feature type="region of interest" description="Disordered" evidence="1">
    <location>
        <begin position="63"/>
        <end position="99"/>
    </location>
</feature>